<evidence type="ECO:0000256" key="1">
    <source>
        <dbReference type="SAM" id="MobiDB-lite"/>
    </source>
</evidence>
<feature type="region of interest" description="Disordered" evidence="1">
    <location>
        <begin position="1"/>
        <end position="83"/>
    </location>
</feature>
<dbReference type="AlphaFoldDB" id="A0A7S2T7C8"/>
<sequence>MMETGGGLAFSDVLGDLGNDDEGEGKEEAKLSRGGTEESDPHEGTSKGMEDKALGVGGGEAGTPTQPSVLRAKHYVRGSGPSTKLASPLDWMLDFDLDEDEILKSQSTKQCIEDNDAAGDLRRLARVKESEKGKKTRVFQSPVARPASTSSVPAAKSAQEETCELVQSAAARPGASKRKHERLEGTSSGAAEDARPVAVGEEDNQERKAEAGKEGGPEADPDATEEAHCSKKQMTERRRSPSPGATEEKGDGEEGAHVVGQDHRERVIEEDVEAEEIKTDGVAKGPGTIVAVLPAPVEEKISPTKQQHAAVGQEKSNPSNLLQSSKKRVEDIERLNAHIDAKSKHMAKLMEHAEKVKESATSLKSNSSKSHVTLITSGSKMFKAFSPLQACFTSFCTHACLLIQQRLNRLLDQAETSLQDFKTLSCLNNPQTTP</sequence>
<feature type="compositionally biased region" description="Basic and acidic residues" evidence="1">
    <location>
        <begin position="225"/>
        <end position="239"/>
    </location>
</feature>
<gene>
    <name evidence="2" type="ORF">CPRI1469_LOCUS8705</name>
</gene>
<reference evidence="2" key="1">
    <citation type="submission" date="2021-01" db="EMBL/GenBank/DDBJ databases">
        <authorList>
            <person name="Corre E."/>
            <person name="Pelletier E."/>
            <person name="Niang G."/>
            <person name="Scheremetjew M."/>
            <person name="Finn R."/>
            <person name="Kale V."/>
            <person name="Holt S."/>
            <person name="Cochrane G."/>
            <person name="Meng A."/>
            <person name="Brown T."/>
            <person name="Cohen L."/>
        </authorList>
    </citation>
    <scope>NUCLEOTIDE SEQUENCE</scope>
    <source>
        <strain evidence="2">CCMP1205</strain>
    </source>
</reference>
<organism evidence="2">
    <name type="scientific">Chloropicon primus</name>
    <dbReference type="NCBI Taxonomy" id="1764295"/>
    <lineage>
        <taxon>Eukaryota</taxon>
        <taxon>Viridiplantae</taxon>
        <taxon>Chlorophyta</taxon>
        <taxon>Chloropicophyceae</taxon>
        <taxon>Chloropicales</taxon>
        <taxon>Chloropicaceae</taxon>
        <taxon>Chloropicon</taxon>
    </lineage>
</organism>
<feature type="compositionally biased region" description="Basic and acidic residues" evidence="1">
    <location>
        <begin position="26"/>
        <end position="53"/>
    </location>
</feature>
<dbReference type="EMBL" id="HBHL01013240">
    <property type="protein sequence ID" value="CAD9719839.1"/>
    <property type="molecule type" value="Transcribed_RNA"/>
</dbReference>
<accession>A0A7S2T7C8</accession>
<feature type="compositionally biased region" description="Basic and acidic residues" evidence="1">
    <location>
        <begin position="246"/>
        <end position="278"/>
    </location>
</feature>
<feature type="compositionally biased region" description="Polar residues" evidence="1">
    <location>
        <begin position="314"/>
        <end position="323"/>
    </location>
</feature>
<name>A0A7S2T7C8_9CHLO</name>
<feature type="region of interest" description="Disordered" evidence="1">
    <location>
        <begin position="302"/>
        <end position="323"/>
    </location>
</feature>
<feature type="region of interest" description="Disordered" evidence="1">
    <location>
        <begin position="126"/>
        <end position="278"/>
    </location>
</feature>
<protein>
    <submittedName>
        <fullName evidence="2">Uncharacterized protein</fullName>
    </submittedName>
</protein>
<evidence type="ECO:0000313" key="2">
    <source>
        <dbReference type="EMBL" id="CAD9719839.1"/>
    </source>
</evidence>
<proteinExistence type="predicted"/>
<feature type="compositionally biased region" description="Basic and acidic residues" evidence="1">
    <location>
        <begin position="205"/>
        <end position="216"/>
    </location>
</feature>